<feature type="domain" description="AB hydrolase-1" evidence="2">
    <location>
        <begin position="22"/>
        <end position="254"/>
    </location>
</feature>
<dbReference type="InterPro" id="IPR000639">
    <property type="entry name" value="Epox_hydrolase-like"/>
</dbReference>
<dbReference type="PRINTS" id="PR00111">
    <property type="entry name" value="ABHYDROLASE"/>
</dbReference>
<dbReference type="PRINTS" id="PR00412">
    <property type="entry name" value="EPOXHYDRLASE"/>
</dbReference>
<organism evidence="3 4">
    <name type="scientific">Aeromicrobium senzhongii</name>
    <dbReference type="NCBI Taxonomy" id="2663859"/>
    <lineage>
        <taxon>Bacteria</taxon>
        <taxon>Bacillati</taxon>
        <taxon>Actinomycetota</taxon>
        <taxon>Actinomycetes</taxon>
        <taxon>Propionibacteriales</taxon>
        <taxon>Nocardioidaceae</taxon>
        <taxon>Aeromicrobium</taxon>
    </lineage>
</organism>
<dbReference type="PANTHER" id="PTHR43798">
    <property type="entry name" value="MONOACYLGLYCEROL LIPASE"/>
    <property type="match status" value="1"/>
</dbReference>
<dbReference type="PANTHER" id="PTHR43798:SF31">
    <property type="entry name" value="AB HYDROLASE SUPERFAMILY PROTEIN YCLE"/>
    <property type="match status" value="1"/>
</dbReference>
<name>A0ABX6SS84_9ACTN</name>
<dbReference type="SUPFAM" id="SSF53474">
    <property type="entry name" value="alpha/beta-Hydrolases"/>
    <property type="match status" value="1"/>
</dbReference>
<keyword evidence="4" id="KW-1185">Reference proteome</keyword>
<evidence type="ECO:0000313" key="3">
    <source>
        <dbReference type="EMBL" id="QNL94264.1"/>
    </source>
</evidence>
<evidence type="ECO:0000259" key="2">
    <source>
        <dbReference type="Pfam" id="PF00561"/>
    </source>
</evidence>
<dbReference type="EMBL" id="CP060587">
    <property type="protein sequence ID" value="QNL94264.1"/>
    <property type="molecule type" value="Genomic_DNA"/>
</dbReference>
<sequence length="269" mass="28727">MSVIQAAGATFNVEDTGEEGLPVVVCLHSLFLDHRMFDGLVEAGRDRFRFVRPEFRGQGSSAAARSEEVTMEQAAGDTAAILDALGLQDVLLVASSMGGDVAARLATYRPDLVRALAFVGSSVRAEPADKVEEYVAFATGAAQQGFVDDRLEFLQQVMLGRSTLQDPQKKDLVDLWSGRMSQLGADLLPAMVGVMRRKDATPLLPSIGVPALVVSGEECPVRPPDWGAELAAGLPDSELMMVPRCGHSPLLEAPETVVPKVLDFLATHA</sequence>
<dbReference type="InterPro" id="IPR050266">
    <property type="entry name" value="AB_hydrolase_sf"/>
</dbReference>
<dbReference type="GO" id="GO:0016787">
    <property type="term" value="F:hydrolase activity"/>
    <property type="evidence" value="ECO:0007669"/>
    <property type="project" value="UniProtKB-KW"/>
</dbReference>
<dbReference type="Pfam" id="PF00561">
    <property type="entry name" value="Abhydrolase_1"/>
    <property type="match status" value="1"/>
</dbReference>
<evidence type="ECO:0000313" key="4">
    <source>
        <dbReference type="Proteomes" id="UP000515871"/>
    </source>
</evidence>
<protein>
    <submittedName>
        <fullName evidence="3">Alpha/beta hydrolase</fullName>
    </submittedName>
</protein>
<dbReference type="Proteomes" id="UP000515871">
    <property type="component" value="Chromosome"/>
</dbReference>
<dbReference type="InterPro" id="IPR029058">
    <property type="entry name" value="AB_hydrolase_fold"/>
</dbReference>
<accession>A0ABX6SS84</accession>
<dbReference type="InterPro" id="IPR000073">
    <property type="entry name" value="AB_hydrolase_1"/>
</dbReference>
<keyword evidence="1 3" id="KW-0378">Hydrolase</keyword>
<reference evidence="3 4" key="1">
    <citation type="submission" date="2020-08" db="EMBL/GenBank/DDBJ databases">
        <title>Novel species in genus Aeromicrobium.</title>
        <authorList>
            <person name="Zhang G."/>
        </authorList>
    </citation>
    <scope>NUCLEOTIDE SEQUENCE [LARGE SCALE GENOMIC DNA]</scope>
    <source>
        <strain evidence="4">zg-629</strain>
    </source>
</reference>
<gene>
    <name evidence="3" type="ORF">H9L21_14475</name>
</gene>
<dbReference type="Gene3D" id="3.40.50.1820">
    <property type="entry name" value="alpha/beta hydrolase"/>
    <property type="match status" value="1"/>
</dbReference>
<dbReference type="RefSeq" id="WP_187411600.1">
    <property type="nucleotide sequence ID" value="NZ_CP060587.1"/>
</dbReference>
<proteinExistence type="predicted"/>
<evidence type="ECO:0000256" key="1">
    <source>
        <dbReference type="ARBA" id="ARBA00022801"/>
    </source>
</evidence>